<keyword evidence="8 15" id="KW-0067">ATP-binding</keyword>
<evidence type="ECO:0000313" key="17">
    <source>
        <dbReference type="EMBL" id="WWD05263.1"/>
    </source>
</evidence>
<dbReference type="InterPro" id="IPR004733">
    <property type="entry name" value="PurM_cligase"/>
</dbReference>
<dbReference type="SUPFAM" id="SSF56042">
    <property type="entry name" value="PurM C-terminal domain-like"/>
    <property type="match status" value="1"/>
</dbReference>
<dbReference type="SMART" id="SM01209">
    <property type="entry name" value="GARS_A"/>
    <property type="match status" value="1"/>
</dbReference>
<dbReference type="Pfam" id="PF01071">
    <property type="entry name" value="GARS_A"/>
    <property type="match status" value="1"/>
</dbReference>
<protein>
    <submittedName>
        <fullName evidence="17">Phosphoribosylamine-glycine ligase</fullName>
    </submittedName>
</protein>
<proteinExistence type="inferred from homology"/>
<evidence type="ECO:0000256" key="5">
    <source>
        <dbReference type="ARBA" id="ARBA00022723"/>
    </source>
</evidence>
<dbReference type="InterPro" id="IPR011054">
    <property type="entry name" value="Rudment_hybrid_motif"/>
</dbReference>
<dbReference type="FunFam" id="3.90.650.10:FF:000019">
    <property type="entry name" value="Trifunctional purine biosynthetic protein adenosine-3"/>
    <property type="match status" value="1"/>
</dbReference>
<dbReference type="PANTHER" id="PTHR10520:SF12">
    <property type="entry name" value="TRIFUNCTIONAL PURINE BIOSYNTHETIC PROTEIN ADENOSINE-3"/>
    <property type="match status" value="1"/>
</dbReference>
<dbReference type="SUPFAM" id="SSF51246">
    <property type="entry name" value="Rudiment single hybrid motif"/>
    <property type="match status" value="1"/>
</dbReference>
<dbReference type="InterPro" id="IPR016185">
    <property type="entry name" value="PreATP-grasp_dom_sf"/>
</dbReference>
<dbReference type="CDD" id="cd02196">
    <property type="entry name" value="PurM"/>
    <property type="match status" value="1"/>
</dbReference>
<dbReference type="Proteomes" id="UP001358614">
    <property type="component" value="Chromosome 1"/>
</dbReference>
<dbReference type="Gene3D" id="3.90.650.10">
    <property type="entry name" value="PurM-like C-terminal domain"/>
    <property type="match status" value="1"/>
</dbReference>
<evidence type="ECO:0000256" key="4">
    <source>
        <dbReference type="ARBA" id="ARBA00022598"/>
    </source>
</evidence>
<dbReference type="GO" id="GO:0004637">
    <property type="term" value="F:phosphoribosylamine-glycine ligase activity"/>
    <property type="evidence" value="ECO:0007669"/>
    <property type="project" value="UniProtKB-EC"/>
</dbReference>
<comment type="catalytic activity">
    <reaction evidence="14">
        <text>2-formamido-N(1)-(5-O-phospho-beta-D-ribosyl)acetamidine + ATP = 5-amino-1-(5-phospho-beta-D-ribosyl)imidazole + ADP + phosphate + H(+)</text>
        <dbReference type="Rhea" id="RHEA:23032"/>
        <dbReference type="ChEBI" id="CHEBI:15378"/>
        <dbReference type="ChEBI" id="CHEBI:30616"/>
        <dbReference type="ChEBI" id="CHEBI:43474"/>
        <dbReference type="ChEBI" id="CHEBI:137981"/>
        <dbReference type="ChEBI" id="CHEBI:147287"/>
        <dbReference type="ChEBI" id="CHEBI:456216"/>
        <dbReference type="EC" id="6.3.3.1"/>
    </reaction>
</comment>
<evidence type="ECO:0000313" key="18">
    <source>
        <dbReference type="Proteomes" id="UP001358614"/>
    </source>
</evidence>
<dbReference type="InterPro" id="IPR020560">
    <property type="entry name" value="PRibGlycinamide_synth_C-dom"/>
</dbReference>
<dbReference type="Gene3D" id="3.90.600.10">
    <property type="entry name" value="Phosphoribosylglycinamide synthetase, C-terminal domain"/>
    <property type="match status" value="1"/>
</dbReference>
<dbReference type="FunFam" id="3.30.1330.10:FF:000001">
    <property type="entry name" value="Phosphoribosylformylglycinamidine cyclo-ligase"/>
    <property type="match status" value="1"/>
</dbReference>
<dbReference type="Gene3D" id="3.30.1490.20">
    <property type="entry name" value="ATP-grasp fold, A domain"/>
    <property type="match status" value="1"/>
</dbReference>
<keyword evidence="7" id="KW-0658">Purine biosynthesis</keyword>
<dbReference type="InterPro" id="IPR036921">
    <property type="entry name" value="PurM-like_N_sf"/>
</dbReference>
<dbReference type="Pfam" id="PF02769">
    <property type="entry name" value="AIRS_C"/>
    <property type="match status" value="1"/>
</dbReference>
<reference evidence="17 18" key="1">
    <citation type="submission" date="2024-01" db="EMBL/GenBank/DDBJ databases">
        <title>Comparative genomics of Cryptococcus and Kwoniella reveals pathogenesis evolution and contrasting modes of karyotype evolution via chromosome fusion or intercentromeric recombination.</title>
        <authorList>
            <person name="Coelho M.A."/>
            <person name="David-Palma M."/>
            <person name="Shea T."/>
            <person name="Bowers K."/>
            <person name="McGinley-Smith S."/>
            <person name="Mohammad A.W."/>
            <person name="Gnirke A."/>
            <person name="Yurkov A.M."/>
            <person name="Nowrousian M."/>
            <person name="Sun S."/>
            <person name="Cuomo C.A."/>
            <person name="Heitman J."/>
        </authorList>
    </citation>
    <scope>NUCLEOTIDE SEQUENCE [LARGE SCALE GENOMIC DNA]</scope>
    <source>
        <strain evidence="17 18">PYCC6329</strain>
    </source>
</reference>
<dbReference type="FunFam" id="3.30.470.20:FF:000018">
    <property type="entry name" value="Trifunctional purine biosynthetic protein adenosine-3"/>
    <property type="match status" value="1"/>
</dbReference>
<evidence type="ECO:0000256" key="7">
    <source>
        <dbReference type="ARBA" id="ARBA00022755"/>
    </source>
</evidence>
<dbReference type="SUPFAM" id="SSF56059">
    <property type="entry name" value="Glutathione synthetase ATP-binding domain-like"/>
    <property type="match status" value="1"/>
</dbReference>
<dbReference type="Pfam" id="PF02844">
    <property type="entry name" value="GARS_N"/>
    <property type="match status" value="1"/>
</dbReference>
<dbReference type="InterPro" id="IPR013815">
    <property type="entry name" value="ATP_grasp_subdomain_1"/>
</dbReference>
<evidence type="ECO:0000256" key="11">
    <source>
        <dbReference type="ARBA" id="ARBA00029388"/>
    </source>
</evidence>
<dbReference type="InterPro" id="IPR037123">
    <property type="entry name" value="PRibGlycinamide_synth_C_sf"/>
</dbReference>
<dbReference type="InterPro" id="IPR020562">
    <property type="entry name" value="PRibGlycinamide_synth_N"/>
</dbReference>
<evidence type="ECO:0000256" key="8">
    <source>
        <dbReference type="ARBA" id="ARBA00022840"/>
    </source>
</evidence>
<dbReference type="EMBL" id="CP144089">
    <property type="protein sequence ID" value="WWD05263.1"/>
    <property type="molecule type" value="Genomic_DNA"/>
</dbReference>
<comment type="catalytic activity">
    <reaction evidence="13">
        <text>5-phospho-beta-D-ribosylamine + glycine + ATP = N(1)-(5-phospho-beta-D-ribosyl)glycinamide + ADP + phosphate + H(+)</text>
        <dbReference type="Rhea" id="RHEA:17453"/>
        <dbReference type="ChEBI" id="CHEBI:15378"/>
        <dbReference type="ChEBI" id="CHEBI:30616"/>
        <dbReference type="ChEBI" id="CHEBI:43474"/>
        <dbReference type="ChEBI" id="CHEBI:57305"/>
        <dbReference type="ChEBI" id="CHEBI:58681"/>
        <dbReference type="ChEBI" id="CHEBI:143788"/>
        <dbReference type="ChEBI" id="CHEBI:456216"/>
        <dbReference type="EC" id="6.3.4.13"/>
    </reaction>
</comment>
<evidence type="ECO:0000256" key="14">
    <source>
        <dbReference type="ARBA" id="ARBA00049057"/>
    </source>
</evidence>
<feature type="domain" description="ATP-grasp" evidence="16">
    <location>
        <begin position="126"/>
        <end position="339"/>
    </location>
</feature>
<dbReference type="HAMAP" id="MF_00741">
    <property type="entry name" value="AIRS"/>
    <property type="match status" value="1"/>
</dbReference>
<keyword evidence="9" id="KW-0464">Manganese</keyword>
<dbReference type="SUPFAM" id="SSF52440">
    <property type="entry name" value="PreATP-grasp domain"/>
    <property type="match status" value="1"/>
</dbReference>
<dbReference type="InterPro" id="IPR000115">
    <property type="entry name" value="PRibGlycinamide_synth"/>
</dbReference>
<dbReference type="GO" id="GO:0005524">
    <property type="term" value="F:ATP binding"/>
    <property type="evidence" value="ECO:0007669"/>
    <property type="project" value="UniProtKB-UniRule"/>
</dbReference>
<evidence type="ECO:0000256" key="6">
    <source>
        <dbReference type="ARBA" id="ARBA00022741"/>
    </source>
</evidence>
<comment type="similarity">
    <text evidence="3">In the N-terminal section; belongs to the GARS family.</text>
</comment>
<dbReference type="NCBIfam" id="TIGR00878">
    <property type="entry name" value="purM"/>
    <property type="match status" value="1"/>
</dbReference>
<keyword evidence="4 17" id="KW-0436">Ligase</keyword>
<keyword evidence="10" id="KW-0511">Multifunctional enzyme</keyword>
<dbReference type="Pfam" id="PF00586">
    <property type="entry name" value="AIRS"/>
    <property type="match status" value="1"/>
</dbReference>
<dbReference type="InterPro" id="IPR036676">
    <property type="entry name" value="PurM-like_C_sf"/>
</dbReference>
<dbReference type="GO" id="GO:0004641">
    <property type="term" value="F:phosphoribosylformylglycinamidine cyclo-ligase activity"/>
    <property type="evidence" value="ECO:0007669"/>
    <property type="project" value="UniProtKB-EC"/>
</dbReference>
<dbReference type="AlphaFoldDB" id="A0AAX4KGU4"/>
<dbReference type="PROSITE" id="PS50975">
    <property type="entry name" value="ATP_GRASP"/>
    <property type="match status" value="1"/>
</dbReference>
<evidence type="ECO:0000256" key="1">
    <source>
        <dbReference type="ARBA" id="ARBA00004686"/>
    </source>
</evidence>
<organism evidence="17 18">
    <name type="scientific">Kwoniella europaea PYCC6329</name>
    <dbReference type="NCBI Taxonomy" id="1423913"/>
    <lineage>
        <taxon>Eukaryota</taxon>
        <taxon>Fungi</taxon>
        <taxon>Dikarya</taxon>
        <taxon>Basidiomycota</taxon>
        <taxon>Agaricomycotina</taxon>
        <taxon>Tremellomycetes</taxon>
        <taxon>Tremellales</taxon>
        <taxon>Cryptococcaceae</taxon>
        <taxon>Kwoniella</taxon>
    </lineage>
</organism>
<evidence type="ECO:0000256" key="9">
    <source>
        <dbReference type="ARBA" id="ARBA00023211"/>
    </source>
</evidence>
<sequence length="807" mass="85371">MSEITSFPPPSTDLSILLLGSGGREHALAYKLSQSKRVSKIYVCPGNGGTALMGGKVSNLSIPWGAQPAFKSIIEFAQSNKIDLVVPGPEQPLVDGVEGAFKKIGIPVFGPSPQAAMLEGSKSLSKEFMFRHNIPTAQFRSFTSDQYTQAVEYIQSNPFSSGRCVIKASGLAAGKGVLIPETNEEALEALKSVMVDKEFGDAGDEVVVEEYLTGPEISVLAFSDGYTIVPMPAAQDHKRIGEGDTGPNTGGMGAYAPAPVATKEILDRVVKESLEPTIKGLREDGYPFVGMLFTGFMLTPDGPKVLEYNVRFGDPETQALMLLLDDETDLAEVMLAAVERRLDSVKLGYRDGYAVSVVLASQGYPGKYPKGVPMTINPDMPSGVHVFHAGTAIKNDTGVTDGGRVLAVCASGSTLREAVDLAYSGVDQISWEGKTYRRDIAYRALSSEPPTSSTSAPSGGLTYAAAGVSITAGNDLVEAIKPVVKATRRPGADSNIGGFGGAFDLAACGYEDPILVSGTDGVGTKLRVALDYGKHATVGIDLVAMSVNDLIVQGAEPLYFLDYYACSKLNVPVATDVITGIAEGCLQAGCALIGGETAEMPGMYHTDDYDLAGFAVGVVERKQLLPSNDIKENDVLIALSSSGPHSNGFSLIRKIVSLSGLSLTDIAPWSKGSQKVGDALLEPTKIYIKSLLPGIKGGLYKGMSHITGGGFTENIPRIFEGDLGVQLDLGSYQLPEFWKWLMKTGQVEAKEMVRTFNCGVGMVIVVDSTKVDSALQSLAENGENGWVIGKVVKGKGVRYTGLESFGQ</sequence>
<evidence type="ECO:0000259" key="16">
    <source>
        <dbReference type="PROSITE" id="PS50975"/>
    </source>
</evidence>
<evidence type="ECO:0000256" key="12">
    <source>
        <dbReference type="ARBA" id="ARBA00029444"/>
    </source>
</evidence>
<dbReference type="GO" id="GO:0046872">
    <property type="term" value="F:metal ion binding"/>
    <property type="evidence" value="ECO:0007669"/>
    <property type="project" value="UniProtKB-KW"/>
</dbReference>
<evidence type="ECO:0000256" key="10">
    <source>
        <dbReference type="ARBA" id="ARBA00023268"/>
    </source>
</evidence>
<dbReference type="SMART" id="SM01210">
    <property type="entry name" value="GARS_C"/>
    <property type="match status" value="1"/>
</dbReference>
<name>A0AAX4KGU4_9TREE</name>
<accession>A0AAX4KGU4</accession>
<dbReference type="InterPro" id="IPR010918">
    <property type="entry name" value="PurM-like_C_dom"/>
</dbReference>
<dbReference type="GO" id="GO:0005829">
    <property type="term" value="C:cytosol"/>
    <property type="evidence" value="ECO:0007669"/>
    <property type="project" value="TreeGrafter"/>
</dbReference>
<evidence type="ECO:0000256" key="2">
    <source>
        <dbReference type="ARBA" id="ARBA00005174"/>
    </source>
</evidence>
<dbReference type="HAMAP" id="MF_00138">
    <property type="entry name" value="GARS"/>
    <property type="match status" value="1"/>
</dbReference>
<comment type="pathway">
    <text evidence="1">Purine metabolism; IMP biosynthesis via de novo pathway; 5-amino-1-(5-phospho-D-ribosyl)imidazole from N(2)-formyl-N(1)-(5-phospho-D-ribosyl)glycinamide: step 2/2.</text>
</comment>
<evidence type="ECO:0000256" key="15">
    <source>
        <dbReference type="PROSITE-ProRule" id="PRU00409"/>
    </source>
</evidence>
<comment type="function">
    <text evidence="11">Catalyzes the second and fifth step in the 'de novo' purine biosynthesis pathway; contains phosphoribosylamine--glycine ligase (GARS) and phosphoribosylformylglycinamidine cyclo-ligase (AIRS) activities.</text>
</comment>
<dbReference type="Gene3D" id="3.30.470.20">
    <property type="entry name" value="ATP-grasp fold, B domain"/>
    <property type="match status" value="1"/>
</dbReference>
<comment type="pathway">
    <text evidence="2">Purine metabolism; IMP biosynthesis via de novo pathway; N(1)-(5-phospho-D-ribosyl)glycinamide from 5-phospho-alpha-D-ribose 1-diphosphate: step 2/2.</text>
</comment>
<keyword evidence="6 15" id="KW-0547">Nucleotide-binding</keyword>
<dbReference type="PANTHER" id="PTHR10520">
    <property type="entry name" value="TRIFUNCTIONAL PURINE BIOSYNTHETIC PROTEIN ADENOSINE-3-RELATED"/>
    <property type="match status" value="1"/>
</dbReference>
<dbReference type="Pfam" id="PF02843">
    <property type="entry name" value="GARS_C"/>
    <property type="match status" value="1"/>
</dbReference>
<dbReference type="FunFam" id="3.30.1490.20:FF:000006">
    <property type="entry name" value="phosphoribosylamine--glycine ligase, chloroplastic-like"/>
    <property type="match status" value="1"/>
</dbReference>
<dbReference type="GO" id="GO:0006189">
    <property type="term" value="P:'de novo' IMP biosynthetic process"/>
    <property type="evidence" value="ECO:0007669"/>
    <property type="project" value="InterPro"/>
</dbReference>
<dbReference type="GeneID" id="91102140"/>
<dbReference type="Gene3D" id="3.40.50.20">
    <property type="match status" value="1"/>
</dbReference>
<dbReference type="SUPFAM" id="SSF55326">
    <property type="entry name" value="PurM N-terminal domain-like"/>
    <property type="match status" value="1"/>
</dbReference>
<dbReference type="InterPro" id="IPR016188">
    <property type="entry name" value="PurM-like_N"/>
</dbReference>
<gene>
    <name evidence="17" type="ORF">V865_003336</name>
</gene>
<dbReference type="FunFam" id="3.90.600.10:FF:000001">
    <property type="entry name" value="Trifunctional purine biosynthetic protein adenosine-3"/>
    <property type="match status" value="1"/>
</dbReference>
<dbReference type="KEGG" id="ker:91102140"/>
<keyword evidence="18" id="KW-1185">Reference proteome</keyword>
<dbReference type="NCBIfam" id="TIGR00877">
    <property type="entry name" value="purD"/>
    <property type="match status" value="1"/>
</dbReference>
<keyword evidence="5" id="KW-0479">Metal-binding</keyword>
<evidence type="ECO:0000256" key="13">
    <source>
        <dbReference type="ARBA" id="ARBA00047843"/>
    </source>
</evidence>
<dbReference type="FunFam" id="3.40.50.20:FF:000006">
    <property type="entry name" value="Phosphoribosylamine--glycine ligase, chloroplastic"/>
    <property type="match status" value="1"/>
</dbReference>
<dbReference type="Gene3D" id="3.30.1330.10">
    <property type="entry name" value="PurM-like, N-terminal domain"/>
    <property type="match status" value="1"/>
</dbReference>
<dbReference type="GO" id="GO:0046084">
    <property type="term" value="P:adenine biosynthetic process"/>
    <property type="evidence" value="ECO:0007669"/>
    <property type="project" value="TreeGrafter"/>
</dbReference>
<dbReference type="InterPro" id="IPR020561">
    <property type="entry name" value="PRibGlycinamid_synth_ATP-grasp"/>
</dbReference>
<dbReference type="PROSITE" id="PS00184">
    <property type="entry name" value="GARS"/>
    <property type="match status" value="1"/>
</dbReference>
<dbReference type="RefSeq" id="XP_066083230.1">
    <property type="nucleotide sequence ID" value="XM_066227133.1"/>
</dbReference>
<dbReference type="InterPro" id="IPR020559">
    <property type="entry name" value="PRibGlycinamide_synth_CS"/>
</dbReference>
<dbReference type="InterPro" id="IPR011761">
    <property type="entry name" value="ATP-grasp"/>
</dbReference>
<evidence type="ECO:0000256" key="3">
    <source>
        <dbReference type="ARBA" id="ARBA00007423"/>
    </source>
</evidence>
<comment type="similarity">
    <text evidence="12">In the C-terminal section; belongs to the AIR synthase family.</text>
</comment>